<comment type="caution">
    <text evidence="9">Lacks conserved residue(s) required for the propagation of feature annotation.</text>
</comment>
<evidence type="ECO:0000256" key="8">
    <source>
        <dbReference type="ARBA" id="ARBA00061188"/>
    </source>
</evidence>
<dbReference type="GO" id="GO:0005829">
    <property type="term" value="C:cytosol"/>
    <property type="evidence" value="ECO:0007669"/>
    <property type="project" value="TreeGrafter"/>
</dbReference>
<feature type="binding site" evidence="9">
    <location>
        <position position="169"/>
    </location>
    <ligand>
        <name>anthranilate</name>
        <dbReference type="ChEBI" id="CHEBI:16567"/>
        <label>2</label>
    </ligand>
</feature>
<dbReference type="InterPro" id="IPR000312">
    <property type="entry name" value="Glycosyl_Trfase_fam3"/>
</dbReference>
<comment type="cofactor">
    <cofactor evidence="9">
        <name>Mg(2+)</name>
        <dbReference type="ChEBI" id="CHEBI:18420"/>
    </cofactor>
    <text evidence="9">Binds 2 magnesium ions per monomer.</text>
</comment>
<gene>
    <name evidence="12" type="primary">trpGD</name>
    <name evidence="9 13" type="synonym">trpD</name>
    <name evidence="13" type="ORF">HT99x_005510</name>
    <name evidence="12" type="ORF">HT99x_01486</name>
</gene>
<dbReference type="Pfam" id="PF02885">
    <property type="entry name" value="Glycos_trans_3N"/>
    <property type="match status" value="1"/>
</dbReference>
<dbReference type="EC" id="2.4.2.18" evidence="9"/>
<dbReference type="STRING" id="295108.HT99x_01486"/>
<dbReference type="Pfam" id="PF00591">
    <property type="entry name" value="Glycos_transf_3"/>
    <property type="match status" value="1"/>
</dbReference>
<dbReference type="AlphaFoldDB" id="A0A0Q9YWL2"/>
<keyword evidence="6 9" id="KW-0057">Aromatic amino acid biosynthesis</keyword>
<keyword evidence="4 9" id="KW-0808">Transferase</keyword>
<feature type="binding site" evidence="9">
    <location>
        <position position="228"/>
    </location>
    <ligand>
        <name>Mg(2+)</name>
        <dbReference type="ChEBI" id="CHEBI:18420"/>
        <label>2</label>
    </ligand>
</feature>
<keyword evidence="9" id="KW-0479">Metal-binding</keyword>
<feature type="binding site" evidence="9">
    <location>
        <position position="227"/>
    </location>
    <ligand>
        <name>Mg(2+)</name>
        <dbReference type="ChEBI" id="CHEBI:18420"/>
        <label>2</label>
    </ligand>
</feature>
<evidence type="ECO:0000256" key="4">
    <source>
        <dbReference type="ARBA" id="ARBA00022679"/>
    </source>
</evidence>
<evidence type="ECO:0000313" key="14">
    <source>
        <dbReference type="Proteomes" id="UP000051497"/>
    </source>
</evidence>
<feature type="domain" description="Glycosyl transferase family 3" evidence="10">
    <location>
        <begin position="77"/>
        <end position="323"/>
    </location>
</feature>
<dbReference type="HAMAP" id="MF_00211">
    <property type="entry name" value="TrpD"/>
    <property type="match status" value="1"/>
</dbReference>
<reference evidence="12" key="1">
    <citation type="submission" date="2015-09" db="EMBL/GenBank/DDBJ databases">
        <title>Draft Genome Sequences of Two Novel Amoeba-resistant Intranuclear Bacteria, Candidatus Berkiella cookevillensis and Candidatus Berkiella aquae.</title>
        <authorList>
            <person name="Mehari Y.T."/>
            <person name="Arivett B.A."/>
            <person name="Farone A.L."/>
            <person name="Gunderson J.H."/>
            <person name="Farone M.B."/>
        </authorList>
    </citation>
    <scope>NUCLEOTIDE SEQUENCE [LARGE SCALE GENOMIC DNA]</scope>
    <source>
        <strain evidence="12">HT99</strain>
    </source>
</reference>
<comment type="pathway">
    <text evidence="1 9">Amino-acid biosynthesis; L-tryptophan biosynthesis; L-tryptophan from chorismate: step 2/5.</text>
</comment>
<dbReference type="PANTHER" id="PTHR43285:SF2">
    <property type="entry name" value="ANTHRANILATE PHOSPHORIBOSYLTRANSFERASE"/>
    <property type="match status" value="1"/>
</dbReference>
<dbReference type="SUPFAM" id="SSF47648">
    <property type="entry name" value="Nucleoside phosphorylase/phosphoribosyltransferase N-terminal domain"/>
    <property type="match status" value="1"/>
</dbReference>
<comment type="caution">
    <text evidence="12">The sequence shown here is derived from an EMBL/GenBank/DDBJ whole genome shotgun (WGS) entry which is preliminary data.</text>
</comment>
<feature type="binding site" evidence="9">
    <location>
        <position position="228"/>
    </location>
    <ligand>
        <name>Mg(2+)</name>
        <dbReference type="ChEBI" id="CHEBI:18420"/>
        <label>1</label>
    </ligand>
</feature>
<dbReference type="PANTHER" id="PTHR43285">
    <property type="entry name" value="ANTHRANILATE PHOSPHORIBOSYLTRANSFERASE"/>
    <property type="match status" value="1"/>
</dbReference>
<accession>A0A0Q9YWL2</accession>
<dbReference type="EMBL" id="LKAJ01000005">
    <property type="protein sequence ID" value="KRG21310.1"/>
    <property type="molecule type" value="Genomic_DNA"/>
</dbReference>
<dbReference type="UniPathway" id="UPA00035">
    <property type="reaction ID" value="UER00041"/>
</dbReference>
<feature type="binding site" evidence="9">
    <location>
        <begin position="86"/>
        <end position="87"/>
    </location>
    <ligand>
        <name>5-phospho-alpha-D-ribose 1-diphosphate</name>
        <dbReference type="ChEBI" id="CHEBI:58017"/>
    </ligand>
</feature>
<feature type="binding site" evidence="9">
    <location>
        <begin position="93"/>
        <end position="96"/>
    </location>
    <ligand>
        <name>5-phospho-alpha-D-ribose 1-diphosphate</name>
        <dbReference type="ChEBI" id="CHEBI:58017"/>
    </ligand>
</feature>
<evidence type="ECO:0000256" key="6">
    <source>
        <dbReference type="ARBA" id="ARBA00023141"/>
    </source>
</evidence>
<dbReference type="GO" id="GO:0000162">
    <property type="term" value="P:L-tryptophan biosynthetic process"/>
    <property type="evidence" value="ECO:0007669"/>
    <property type="project" value="UniProtKB-UniRule"/>
</dbReference>
<feature type="binding site" evidence="9">
    <location>
        <position position="91"/>
    </location>
    <ligand>
        <name>5-phospho-alpha-D-ribose 1-diphosphate</name>
        <dbReference type="ChEBI" id="CHEBI:58017"/>
    </ligand>
</feature>
<feature type="binding site" evidence="9">
    <location>
        <position position="123"/>
    </location>
    <ligand>
        <name>5-phospho-alpha-D-ribose 1-diphosphate</name>
        <dbReference type="ChEBI" id="CHEBI:58017"/>
    </ligand>
</feature>
<feature type="binding site" evidence="9">
    <location>
        <position position="83"/>
    </location>
    <ligand>
        <name>5-phospho-alpha-D-ribose 1-diphosphate</name>
        <dbReference type="ChEBI" id="CHEBI:58017"/>
    </ligand>
</feature>
<keyword evidence="5 9" id="KW-0822">Tryptophan biosynthesis</keyword>
<name>A0A0Q9YWL2_9GAMM</name>
<dbReference type="GO" id="GO:0004048">
    <property type="term" value="F:anthranilate phosphoribosyltransferase activity"/>
    <property type="evidence" value="ECO:0007669"/>
    <property type="project" value="UniProtKB-UniRule"/>
</dbReference>
<evidence type="ECO:0000256" key="9">
    <source>
        <dbReference type="HAMAP-Rule" id="MF_00211"/>
    </source>
</evidence>
<evidence type="ECO:0000256" key="2">
    <source>
        <dbReference type="ARBA" id="ARBA00022605"/>
    </source>
</evidence>
<keyword evidence="9" id="KW-0460">Magnesium</keyword>
<feature type="binding site" evidence="9">
    <location>
        <position position="83"/>
    </location>
    <ligand>
        <name>anthranilate</name>
        <dbReference type="ChEBI" id="CHEBI:16567"/>
        <label>1</label>
    </ligand>
</feature>
<dbReference type="EMBL" id="LKAJ02000001">
    <property type="protein sequence ID" value="MCS5710878.1"/>
    <property type="molecule type" value="Genomic_DNA"/>
</dbReference>
<feature type="binding site" evidence="9">
    <location>
        <position position="114"/>
    </location>
    <ligand>
        <name>anthranilate</name>
        <dbReference type="ChEBI" id="CHEBI:16567"/>
        <label>1</label>
    </ligand>
</feature>
<dbReference type="PATRIC" id="fig|1590043.3.peg.1516"/>
<comment type="function">
    <text evidence="9">Catalyzes the transfer of the phosphoribosyl group of 5-phosphorylribose-1-pyrophosphate (PRPP) to anthranilate to yield N-(5'-phosphoribosyl)-anthranilate (PRA).</text>
</comment>
<dbReference type="Gene3D" id="1.20.970.10">
    <property type="entry name" value="Transferase, Pyrimidine Nucleoside Phosphorylase, Chain C"/>
    <property type="match status" value="1"/>
</dbReference>
<dbReference type="InterPro" id="IPR035902">
    <property type="entry name" value="Nuc_phospho_transferase"/>
</dbReference>
<proteinExistence type="inferred from homology"/>
<dbReference type="OrthoDB" id="9806430at2"/>
<evidence type="ECO:0000313" key="13">
    <source>
        <dbReference type="EMBL" id="MCS5710878.1"/>
    </source>
</evidence>
<dbReference type="RefSeq" id="WP_075066114.1">
    <property type="nucleotide sequence ID" value="NZ_LKAJ02000001.1"/>
</dbReference>
<evidence type="ECO:0000256" key="3">
    <source>
        <dbReference type="ARBA" id="ARBA00022676"/>
    </source>
</evidence>
<dbReference type="Proteomes" id="UP000051497">
    <property type="component" value="Unassembled WGS sequence"/>
</dbReference>
<dbReference type="Gene3D" id="3.40.1030.10">
    <property type="entry name" value="Nucleoside phosphorylase/phosphoribosyltransferase catalytic domain"/>
    <property type="match status" value="1"/>
</dbReference>
<dbReference type="GO" id="GO:0000287">
    <property type="term" value="F:magnesium ion binding"/>
    <property type="evidence" value="ECO:0007669"/>
    <property type="project" value="UniProtKB-UniRule"/>
</dbReference>
<comment type="catalytic activity">
    <reaction evidence="7 9">
        <text>N-(5-phospho-beta-D-ribosyl)anthranilate + diphosphate = 5-phospho-alpha-D-ribose 1-diphosphate + anthranilate</text>
        <dbReference type="Rhea" id="RHEA:11768"/>
        <dbReference type="ChEBI" id="CHEBI:16567"/>
        <dbReference type="ChEBI" id="CHEBI:18277"/>
        <dbReference type="ChEBI" id="CHEBI:33019"/>
        <dbReference type="ChEBI" id="CHEBI:58017"/>
        <dbReference type="EC" id="2.4.2.18"/>
    </reaction>
</comment>
<reference evidence="13" key="3">
    <citation type="submission" date="2021-06" db="EMBL/GenBank/DDBJ databases">
        <title>Genomic Description and Analysis of Intracellular Bacteria, Candidatus Berkiella cookevillensis and Candidatus Berkiella aquae.</title>
        <authorList>
            <person name="Kidane D.T."/>
            <person name="Mehari Y.T."/>
            <person name="Rice F.C."/>
            <person name="Arivett B.A."/>
            <person name="Farone A.L."/>
            <person name="Berk S.G."/>
            <person name="Farone M.B."/>
        </authorList>
    </citation>
    <scope>NUCLEOTIDE SEQUENCE</scope>
    <source>
        <strain evidence="13">HT99</strain>
    </source>
</reference>
<feature type="domain" description="Glycosyl transferase family 3 N-terminal" evidence="11">
    <location>
        <begin position="4"/>
        <end position="63"/>
    </location>
</feature>
<feature type="binding site" evidence="9">
    <location>
        <position position="95"/>
    </location>
    <ligand>
        <name>Mg(2+)</name>
        <dbReference type="ChEBI" id="CHEBI:18420"/>
        <label>1</label>
    </ligand>
</feature>
<keyword evidence="2 9" id="KW-0028">Amino-acid biosynthesis</keyword>
<evidence type="ECO:0000256" key="1">
    <source>
        <dbReference type="ARBA" id="ARBA00004907"/>
    </source>
</evidence>
<dbReference type="NCBIfam" id="TIGR01245">
    <property type="entry name" value="trpD"/>
    <property type="match status" value="1"/>
</dbReference>
<feature type="binding site" evidence="9">
    <location>
        <begin position="111"/>
        <end position="119"/>
    </location>
    <ligand>
        <name>5-phospho-alpha-D-ribose 1-diphosphate</name>
        <dbReference type="ChEBI" id="CHEBI:58017"/>
    </ligand>
</feature>
<comment type="similarity">
    <text evidence="9">Belongs to the anthranilate phosphoribosyltransferase family.</text>
</comment>
<dbReference type="InterPro" id="IPR036320">
    <property type="entry name" value="Glycosyl_Trfase_fam3_N_dom_sf"/>
</dbReference>
<evidence type="ECO:0000259" key="10">
    <source>
        <dbReference type="Pfam" id="PF00591"/>
    </source>
</evidence>
<comment type="similarity">
    <text evidence="8">In the C-terminal section; belongs to the anthranilate phosphoribosyltransferase family.</text>
</comment>
<keyword evidence="14" id="KW-1185">Reference proteome</keyword>
<evidence type="ECO:0000313" key="12">
    <source>
        <dbReference type="EMBL" id="KRG21310.1"/>
    </source>
</evidence>
<organism evidence="12">
    <name type="scientific">Candidatus Berkiella aquae</name>
    <dbReference type="NCBI Taxonomy" id="295108"/>
    <lineage>
        <taxon>Bacteria</taxon>
        <taxon>Pseudomonadati</taxon>
        <taxon>Pseudomonadota</taxon>
        <taxon>Gammaproteobacteria</taxon>
        <taxon>Candidatus Berkiellales</taxon>
        <taxon>Candidatus Berkiellaceae</taxon>
        <taxon>Candidatus Berkiella</taxon>
    </lineage>
</organism>
<reference evidence="13" key="2">
    <citation type="journal article" date="2016" name="Genome Announc.">
        <title>Draft Genome Sequences of Two Novel Amoeba-Resistant Intranuclear Bacteria, 'Candidatus Berkiella cookevillensis' and 'Candidatus Berkiella aquae'.</title>
        <authorList>
            <person name="Mehari Y.T."/>
            <person name="Arivett B.A."/>
            <person name="Farone A.L."/>
            <person name="Gunderson J.H."/>
            <person name="Farone M.B."/>
        </authorList>
    </citation>
    <scope>NUCLEOTIDE SEQUENCE</scope>
    <source>
        <strain evidence="13">HT99</strain>
    </source>
</reference>
<sequence length="340" mass="36826">MYKLDQLCEGTSLSQEEATQLFLDFLNGKLSEIEMTALLVALKAKGESTTEILGALSAMRQSAHPFPCLAELKKHHRILDCVGTGGDNQHSLNISTPTAIMAAQLGLTVAKHGNRAVSSKCGTADLLEAVGMNIAMSPQTAKRSLEENRFTFLFSPLYHPATQMIKKVRNNLKSRTLFNLLGPLLNPTSPEILLIGVYHPSLCERFAKVLQAQGFQKALIVHGEGLDEIALHGTTTGILLDQGQLSRFSLTPEEAGLKRFPLDAIKGGEIHFNQAQFLNLLQGKGTNAYRSAVALNTGVLLYLADKVPTIAQGVEMVLAALESDAGFQLLQKVKEVSHAQ</sequence>
<protein>
    <recommendedName>
        <fullName evidence="9">Anthranilate phosphoribosyltransferase</fullName>
        <ecNumber evidence="9">2.4.2.18</ecNumber>
    </recommendedName>
</protein>
<keyword evidence="3 9" id="KW-0328">Glycosyltransferase</keyword>
<evidence type="ECO:0000259" key="11">
    <source>
        <dbReference type="Pfam" id="PF02885"/>
    </source>
</evidence>
<dbReference type="FunFam" id="3.40.1030.10:FF:000002">
    <property type="entry name" value="Anthranilate phosphoribosyltransferase"/>
    <property type="match status" value="1"/>
</dbReference>
<dbReference type="InterPro" id="IPR017459">
    <property type="entry name" value="Glycosyl_Trfase_fam3_N_dom"/>
</dbReference>
<evidence type="ECO:0000256" key="5">
    <source>
        <dbReference type="ARBA" id="ARBA00022822"/>
    </source>
</evidence>
<evidence type="ECO:0000256" key="7">
    <source>
        <dbReference type="ARBA" id="ARBA00052328"/>
    </source>
</evidence>
<dbReference type="SUPFAM" id="SSF52418">
    <property type="entry name" value="Nucleoside phosphorylase/phosphoribosyltransferase catalytic domain"/>
    <property type="match status" value="1"/>
</dbReference>
<comment type="subunit">
    <text evidence="9">Homodimer.</text>
</comment>
<dbReference type="InterPro" id="IPR005940">
    <property type="entry name" value="Anthranilate_Pribosyl_Tfrase"/>
</dbReference>